<dbReference type="EMBL" id="CAJVPQ010030360">
    <property type="protein sequence ID" value="CAG8776661.1"/>
    <property type="molecule type" value="Genomic_DNA"/>
</dbReference>
<comment type="caution">
    <text evidence="1">The sequence shown here is derived from an EMBL/GenBank/DDBJ whole genome shotgun (WGS) entry which is preliminary data.</text>
</comment>
<evidence type="ECO:0000313" key="1">
    <source>
        <dbReference type="EMBL" id="CAG8776661.1"/>
    </source>
</evidence>
<sequence>LLVVTVPAEITEEAKAIMRLCLMDANFIDRPGTQKLQFISEPEAAAIHCMKLFREQFTNKTKSTYMVVDCGG</sequence>
<dbReference type="Proteomes" id="UP000789570">
    <property type="component" value="Unassembled WGS sequence"/>
</dbReference>
<reference evidence="1" key="1">
    <citation type="submission" date="2021-06" db="EMBL/GenBank/DDBJ databases">
        <authorList>
            <person name="Kallberg Y."/>
            <person name="Tangrot J."/>
            <person name="Rosling A."/>
        </authorList>
    </citation>
    <scope>NUCLEOTIDE SEQUENCE</scope>
    <source>
        <strain evidence="1">UK204</strain>
    </source>
</reference>
<dbReference type="SUPFAM" id="SSF53067">
    <property type="entry name" value="Actin-like ATPase domain"/>
    <property type="match status" value="1"/>
</dbReference>
<organism evidence="1 2">
    <name type="scientific">Funneliformis caledonium</name>
    <dbReference type="NCBI Taxonomy" id="1117310"/>
    <lineage>
        <taxon>Eukaryota</taxon>
        <taxon>Fungi</taxon>
        <taxon>Fungi incertae sedis</taxon>
        <taxon>Mucoromycota</taxon>
        <taxon>Glomeromycotina</taxon>
        <taxon>Glomeromycetes</taxon>
        <taxon>Glomerales</taxon>
        <taxon>Glomeraceae</taxon>
        <taxon>Funneliformis</taxon>
    </lineage>
</organism>
<keyword evidence="2" id="KW-1185">Reference proteome</keyword>
<evidence type="ECO:0000313" key="2">
    <source>
        <dbReference type="Proteomes" id="UP000789570"/>
    </source>
</evidence>
<dbReference type="OrthoDB" id="2439050at2759"/>
<protein>
    <submittedName>
        <fullName evidence="1">4655_t:CDS:1</fullName>
    </submittedName>
</protein>
<gene>
    <name evidence="1" type="ORF">FCALED_LOCUS17869</name>
</gene>
<name>A0A9N9JFA4_9GLOM</name>
<dbReference type="PANTHER" id="PTHR14187">
    <property type="entry name" value="ALPHA KINASE/ELONGATION FACTOR 2 KINASE"/>
    <property type="match status" value="1"/>
</dbReference>
<dbReference type="AlphaFoldDB" id="A0A9N9JFA4"/>
<accession>A0A9N9JFA4</accession>
<dbReference type="PANTHER" id="PTHR14187:SF5">
    <property type="entry name" value="HEAT SHOCK 70 KDA PROTEIN 12A"/>
    <property type="match status" value="1"/>
</dbReference>
<dbReference type="Gene3D" id="3.30.420.40">
    <property type="match status" value="1"/>
</dbReference>
<dbReference type="InterPro" id="IPR043129">
    <property type="entry name" value="ATPase_NBD"/>
</dbReference>
<feature type="non-terminal residue" evidence="1">
    <location>
        <position position="72"/>
    </location>
</feature>
<proteinExistence type="predicted"/>
<feature type="non-terminal residue" evidence="1">
    <location>
        <position position="1"/>
    </location>
</feature>